<proteinExistence type="predicted"/>
<keyword evidence="2" id="KW-1185">Reference proteome</keyword>
<evidence type="ECO:0000313" key="1">
    <source>
        <dbReference type="EMBL" id="APU92942.1"/>
    </source>
</evidence>
<dbReference type="Proteomes" id="UP000221249">
    <property type="component" value="Segment"/>
</dbReference>
<accession>A0A240F4R8</accession>
<evidence type="ECO:0000313" key="2">
    <source>
        <dbReference type="Proteomes" id="UP000221249"/>
    </source>
</evidence>
<dbReference type="EMBL" id="KY417925">
    <property type="protein sequence ID" value="APU92942.1"/>
    <property type="molecule type" value="Genomic_DNA"/>
</dbReference>
<protein>
    <submittedName>
        <fullName evidence="1">Uncharacterized protein</fullName>
    </submittedName>
</protein>
<sequence>MRLVNLDPIVDRVRRQAPAAPIPLIESNIIDKAIELCEAVPVWRDTDVLNFGENDPCEYLMAVPQAEIYRIETATMNGRPLERIRAEELDRRYPNWMDDKPGENIPRFVTQLSANTLRLYPANKCTVHVRLWLKPSIECDVLPSDIVSQHGTLLWQGAAGEILLMPDAELANPQLGARLLAKFEGGLDTLRTNHTRTQLRAPLRTKPSYM</sequence>
<reference evidence="1 2" key="1">
    <citation type="journal article" date="2017" name="Front. Microbiol.">
        <title>Prevalence, Host Range, and Comparative Genomic Analysis of Temperate Ochrobactrum Phages.</title>
        <authorList>
            <person name="Jackel C."/>
            <person name="Hertwig S."/>
            <person name="Scholz H.C."/>
            <person name="Nockler K."/>
            <person name="Reetz J."/>
            <person name="Hammerl J.A."/>
        </authorList>
    </citation>
    <scope>NUCLEOTIDE SEQUENCE [LARGE SCALE GENOMIC DNA]</scope>
</reference>
<name>A0A240F4R8_9CAUD</name>
<gene>
    <name evidence="1" type="ORF">POI1126_14</name>
</gene>
<organism evidence="1 2">
    <name type="scientific">Ochrobactrum phage POI1126</name>
    <dbReference type="NCBI Taxonomy" id="1932118"/>
    <lineage>
        <taxon>Viruses</taxon>
        <taxon>Duplodnaviria</taxon>
        <taxon>Heunggongvirae</taxon>
        <taxon>Uroviricota</taxon>
        <taxon>Caudoviricetes</taxon>
        <taxon>Namazuvirus</taxon>
        <taxon>Namazuvirus POI1126</taxon>
    </lineage>
</organism>